<evidence type="ECO:0000313" key="2">
    <source>
        <dbReference type="Proteomes" id="UP000256805"/>
    </source>
</evidence>
<protein>
    <submittedName>
        <fullName evidence="1">Uncharacterized protein</fullName>
    </submittedName>
</protein>
<accession>A0A375IXE2</accession>
<dbReference type="EMBL" id="OVTA01000008">
    <property type="protein sequence ID" value="SPR96809.1"/>
    <property type="molecule type" value="Genomic_DNA"/>
</dbReference>
<dbReference type="Proteomes" id="UP000256805">
    <property type="component" value="Unassembled WGS sequence"/>
</dbReference>
<dbReference type="AlphaFoldDB" id="A0A375IXE2"/>
<organism evidence="1 2">
    <name type="scientific">Cupriavidus taiwanensis</name>
    <dbReference type="NCBI Taxonomy" id="164546"/>
    <lineage>
        <taxon>Bacteria</taxon>
        <taxon>Pseudomonadati</taxon>
        <taxon>Pseudomonadota</taxon>
        <taxon>Betaproteobacteria</taxon>
        <taxon>Burkholderiales</taxon>
        <taxon>Burkholderiaceae</taxon>
        <taxon>Cupriavidus</taxon>
    </lineage>
</organism>
<sequence length="70" mass="7556">MPSRPRRCRWRKCWRTEPAGLAACVPGAIRMPLTLRNDPLGTLTTMDSRQALPGAAAMPRSGGSPPCPDP</sequence>
<evidence type="ECO:0000313" key="1">
    <source>
        <dbReference type="EMBL" id="SPR96809.1"/>
    </source>
</evidence>
<name>A0A375IXE2_9BURK</name>
<reference evidence="1 2" key="1">
    <citation type="submission" date="2018-01" db="EMBL/GenBank/DDBJ databases">
        <authorList>
            <person name="Gaut B.S."/>
            <person name="Morton B.R."/>
            <person name="Clegg M.T."/>
            <person name="Duvall M.R."/>
        </authorList>
    </citation>
    <scope>NUCLEOTIDE SEQUENCE [LARGE SCALE GENOMIC DNA]</scope>
    <source>
        <strain evidence="1">Cupriavidus taiwanensis cmp 52</strain>
    </source>
</reference>
<proteinExistence type="predicted"/>
<gene>
    <name evidence="1" type="ORF">CBM2634_A160165</name>
</gene>